<feature type="region of interest" description="Disordered" evidence="1">
    <location>
        <begin position="104"/>
        <end position="126"/>
    </location>
</feature>
<dbReference type="Gene3D" id="1.10.510.10">
    <property type="entry name" value="Transferase(Phosphotransferase) domain 1"/>
    <property type="match status" value="1"/>
</dbReference>
<evidence type="ECO:0000313" key="2">
    <source>
        <dbReference type="EMBL" id="OAP55743.1"/>
    </source>
</evidence>
<dbReference type="AlphaFoldDB" id="A0A178Z981"/>
<organism evidence="2 3">
    <name type="scientific">Fonsecaea erecta</name>
    <dbReference type="NCBI Taxonomy" id="1367422"/>
    <lineage>
        <taxon>Eukaryota</taxon>
        <taxon>Fungi</taxon>
        <taxon>Dikarya</taxon>
        <taxon>Ascomycota</taxon>
        <taxon>Pezizomycotina</taxon>
        <taxon>Eurotiomycetes</taxon>
        <taxon>Chaetothyriomycetidae</taxon>
        <taxon>Chaetothyriales</taxon>
        <taxon>Herpotrichiellaceae</taxon>
        <taxon>Fonsecaea</taxon>
    </lineage>
</organism>
<proteinExistence type="predicted"/>
<dbReference type="OrthoDB" id="4121302at2759"/>
<dbReference type="GeneID" id="30014063"/>
<dbReference type="Proteomes" id="UP000078343">
    <property type="component" value="Unassembled WGS sequence"/>
</dbReference>
<dbReference type="Gene3D" id="1.20.120.1020">
    <property type="entry name" value="Prion-inhibition and propagation, HeLo domain"/>
    <property type="match status" value="1"/>
</dbReference>
<dbReference type="SUPFAM" id="SSF56112">
    <property type="entry name" value="Protein kinase-like (PK-like)"/>
    <property type="match status" value="1"/>
</dbReference>
<comment type="caution">
    <text evidence="2">The sequence shown here is derived from an EMBL/GenBank/DDBJ whole genome shotgun (WGS) entry which is preliminary data.</text>
</comment>
<sequence length="598" mass="67885">MDVFMLTDAVIRDVYAVTVFIKQVVDNFGSYGPDTDQIKRKLVHELLYVETFQSNFFEDPDNAEAYRSQSPMLQADVKSTLDSLNKVLAEYGIEAAKHGILTEDEEQVDPVSTTRPKKSAEGKGHSRLHKRIENYVSAVKEIRKKLVWSLFEKDKILQMLVEYSEWTNRLRQSSALMTEKMLWKGYKSFAEFANTKSAQALGLQDVFKRRLLINTLPPDSFTSLDGSIVAHSERMITSNVAVAKFQAHDTLEPAEVVLEYLAYNNALRQAIDAKQDAAITERMLPYRQLAWMLNQAPFPHEADSDAILAATSPALLTLRCLGYINQVAEKRIQFLFEAPKMSVMQEQLSIMSLHRLIQGTKPPPAPTSDTVFLRMWDDYWSSRIRPEASAGRMSTQPLRDRFFLAYALALTVLNIHSSGWVHKHLWSRGVIIVPSTKPSRQSRSTYLIPYVAGWDVARPTAAKETDYMADYDAEANLYRHPNRQQKPSARYTLIHDLYSLGVLLMEIGAWSTVDNMFRSQIRWAKKQGRAPDVDMVRVEWRRTVKAEVERQMGEGYANAVACCLLSDFGVAVDDHADTNLAVRFKTTVVDAIKLGIAL</sequence>
<dbReference type="PANTHER" id="PTHR37542:SF1">
    <property type="entry name" value="PRION-INHIBITION AND PROPAGATION HELO DOMAIN-CONTAINING PROTEIN"/>
    <property type="match status" value="1"/>
</dbReference>
<reference evidence="2 3" key="1">
    <citation type="submission" date="2016-04" db="EMBL/GenBank/DDBJ databases">
        <title>Draft genome of Fonsecaea erecta CBS 125763.</title>
        <authorList>
            <person name="Weiss V.A."/>
            <person name="Vicente V.A."/>
            <person name="Raittz R.T."/>
            <person name="Moreno L.F."/>
            <person name="De Souza E.M."/>
            <person name="Pedrosa F.O."/>
            <person name="Steffens M.B."/>
            <person name="Faoro H."/>
            <person name="Tadra-Sfeir M.Z."/>
            <person name="Najafzadeh M.J."/>
            <person name="Felipe M.S."/>
            <person name="Teixeira M."/>
            <person name="Sun J."/>
            <person name="Xi L."/>
            <person name="Gomes R."/>
            <person name="De Azevedo C.M."/>
            <person name="Salgado C.G."/>
            <person name="Da Silva M.B."/>
            <person name="Nascimento M.F."/>
            <person name="Queiroz-Telles F."/>
            <person name="Attili D.S."/>
            <person name="Gorbushina A."/>
        </authorList>
    </citation>
    <scope>NUCLEOTIDE SEQUENCE [LARGE SCALE GENOMIC DNA]</scope>
    <source>
        <strain evidence="2 3">CBS 125763</strain>
    </source>
</reference>
<dbReference type="PANTHER" id="PTHR37542">
    <property type="entry name" value="HELO DOMAIN-CONTAINING PROTEIN-RELATED"/>
    <property type="match status" value="1"/>
</dbReference>
<dbReference type="InterPro" id="IPR011009">
    <property type="entry name" value="Kinase-like_dom_sf"/>
</dbReference>
<gene>
    <name evidence="2" type="ORF">AYL99_09895</name>
</gene>
<keyword evidence="3" id="KW-1185">Reference proteome</keyword>
<dbReference type="EMBL" id="LVYI01000010">
    <property type="protein sequence ID" value="OAP55743.1"/>
    <property type="molecule type" value="Genomic_DNA"/>
</dbReference>
<dbReference type="InterPro" id="IPR038305">
    <property type="entry name" value="HeLo_sf"/>
</dbReference>
<evidence type="ECO:0000313" key="3">
    <source>
        <dbReference type="Proteomes" id="UP000078343"/>
    </source>
</evidence>
<evidence type="ECO:0008006" key="4">
    <source>
        <dbReference type="Google" id="ProtNLM"/>
    </source>
</evidence>
<protein>
    <recommendedName>
        <fullName evidence="4">Protein kinase domain-containing protein</fullName>
    </recommendedName>
</protein>
<name>A0A178Z981_9EURO</name>
<dbReference type="RefSeq" id="XP_018689110.1">
    <property type="nucleotide sequence ID" value="XM_018841401.1"/>
</dbReference>
<evidence type="ECO:0000256" key="1">
    <source>
        <dbReference type="SAM" id="MobiDB-lite"/>
    </source>
</evidence>
<accession>A0A178Z981</accession>